<sequence>MESGLDGRNNLWASLQEATEFRVSMESGLDGRNNPRQTSSLNG</sequence>
<dbReference type="AlphaFoldDB" id="A0A448N1Q1"/>
<name>A0A448N1Q1_9ACTN</name>
<reference evidence="1 2" key="1">
    <citation type="submission" date="2018-12" db="EMBL/GenBank/DDBJ databases">
        <authorList>
            <consortium name="Pathogen Informatics"/>
        </authorList>
    </citation>
    <scope>NUCLEOTIDE SEQUENCE [LARGE SCALE GENOMIC DNA]</scope>
    <source>
        <strain evidence="1 2">NCTC12967</strain>
    </source>
</reference>
<accession>A0A448N1Q1</accession>
<proteinExistence type="predicted"/>
<protein>
    <submittedName>
        <fullName evidence="1">Uncharacterized protein</fullName>
    </submittedName>
</protein>
<dbReference type="Proteomes" id="UP000273044">
    <property type="component" value="Chromosome"/>
</dbReference>
<keyword evidence="2" id="KW-1185">Reference proteome</keyword>
<organism evidence="1 2">
    <name type="scientific">Arachnia propionica</name>
    <dbReference type="NCBI Taxonomy" id="1750"/>
    <lineage>
        <taxon>Bacteria</taxon>
        <taxon>Bacillati</taxon>
        <taxon>Actinomycetota</taxon>
        <taxon>Actinomycetes</taxon>
        <taxon>Propionibacteriales</taxon>
        <taxon>Propionibacteriaceae</taxon>
        <taxon>Arachnia</taxon>
    </lineage>
</organism>
<evidence type="ECO:0000313" key="1">
    <source>
        <dbReference type="EMBL" id="VEH71326.1"/>
    </source>
</evidence>
<evidence type="ECO:0000313" key="2">
    <source>
        <dbReference type="Proteomes" id="UP000273044"/>
    </source>
</evidence>
<dbReference type="EMBL" id="LR134406">
    <property type="protein sequence ID" value="VEH71326.1"/>
    <property type="molecule type" value="Genomic_DNA"/>
</dbReference>
<gene>
    <name evidence="1" type="ORF">NCTC12967_02645</name>
</gene>